<dbReference type="Proteomes" id="UP000271683">
    <property type="component" value="Unassembled WGS sequence"/>
</dbReference>
<name>A0A3N1GAS4_9ACTN</name>
<dbReference type="EMBL" id="RJKL01000001">
    <property type="protein sequence ID" value="ROP27332.1"/>
    <property type="molecule type" value="Genomic_DNA"/>
</dbReference>
<sequence length="40" mass="4239">MTATVDETARPDGRPETPGIDAERLALCLAVIAEAEALDR</sequence>
<reference evidence="2 3" key="1">
    <citation type="submission" date="2018-11" db="EMBL/GenBank/DDBJ databases">
        <title>Sequencing the genomes of 1000 actinobacteria strains.</title>
        <authorList>
            <person name="Klenk H.-P."/>
        </authorList>
    </citation>
    <scope>NUCLEOTIDE SEQUENCE [LARGE SCALE GENOMIC DNA]</scope>
    <source>
        <strain evidence="2 3">DSM 43634</strain>
    </source>
</reference>
<comment type="caution">
    <text evidence="2">The sequence shown here is derived from an EMBL/GenBank/DDBJ whole genome shotgun (WGS) entry which is preliminary data.</text>
</comment>
<feature type="region of interest" description="Disordered" evidence="1">
    <location>
        <begin position="1"/>
        <end position="21"/>
    </location>
</feature>
<feature type="non-terminal residue" evidence="2">
    <location>
        <position position="40"/>
    </location>
</feature>
<proteinExistence type="predicted"/>
<accession>A0A3N1GAS4</accession>
<organism evidence="2 3">
    <name type="scientific">Couchioplanes caeruleus</name>
    <dbReference type="NCBI Taxonomy" id="56438"/>
    <lineage>
        <taxon>Bacteria</taxon>
        <taxon>Bacillati</taxon>
        <taxon>Actinomycetota</taxon>
        <taxon>Actinomycetes</taxon>
        <taxon>Micromonosporales</taxon>
        <taxon>Micromonosporaceae</taxon>
        <taxon>Couchioplanes</taxon>
    </lineage>
</organism>
<protein>
    <submittedName>
        <fullName evidence="2">Uncharacterized protein</fullName>
    </submittedName>
</protein>
<evidence type="ECO:0000313" key="2">
    <source>
        <dbReference type="EMBL" id="ROP27332.1"/>
    </source>
</evidence>
<evidence type="ECO:0000256" key="1">
    <source>
        <dbReference type="SAM" id="MobiDB-lite"/>
    </source>
</evidence>
<evidence type="ECO:0000313" key="3">
    <source>
        <dbReference type="Proteomes" id="UP000271683"/>
    </source>
</evidence>
<dbReference type="AlphaFoldDB" id="A0A3N1GAS4"/>
<gene>
    <name evidence="2" type="ORF">EDD30_0001</name>
</gene>